<dbReference type="EMBL" id="LAXD01000001">
    <property type="protein sequence ID" value="KWX02436.1"/>
    <property type="molecule type" value="Genomic_DNA"/>
</dbReference>
<proteinExistence type="predicted"/>
<dbReference type="PATRIC" id="fig|1469144.10.peg.3733"/>
<protein>
    <submittedName>
        <fullName evidence="2">Putative C1 regulatory protein</fullName>
    </submittedName>
</protein>
<evidence type="ECO:0000259" key="1">
    <source>
        <dbReference type="PROSITE" id="PS50943"/>
    </source>
</evidence>
<feature type="domain" description="HTH cro/C1-type" evidence="1">
    <location>
        <begin position="126"/>
        <end position="147"/>
    </location>
</feature>
<dbReference type="Gene3D" id="1.10.260.40">
    <property type="entry name" value="lambda repressor-like DNA-binding domains"/>
    <property type="match status" value="1"/>
</dbReference>
<evidence type="ECO:0000313" key="3">
    <source>
        <dbReference type="Proteomes" id="UP000070188"/>
    </source>
</evidence>
<comment type="caution">
    <text evidence="2">The sequence shown here is derived from an EMBL/GenBank/DDBJ whole genome shotgun (WGS) entry which is preliminary data.</text>
</comment>
<gene>
    <name evidence="2" type="ORF">LI90_3479</name>
</gene>
<dbReference type="CDD" id="cd00093">
    <property type="entry name" value="HTH_XRE"/>
    <property type="match status" value="1"/>
</dbReference>
<sequence length="573" mass="63584">MWSARAQPLLGNRRPSLVRAGRRTMTPRVTMSGKVSGMARAHRSRKAEIAARSRELRRQGWSWRQIAAQIAQQERVNARVAFRLAHGLSQQAVADRWNELFLGEDGEKPLTGKQISYWETWPQSGREPSLTALDRLARIYQCDVKDLLDSTDYGQPNPADQSCPAPAPLSAVAPGHPIAVSDNPTLVREPWHQVTATKILSPSLMDQLPEMDLLQLSQVILMWAHQLPPGLSRRALLSKLSTAFALAAAAPIFDISDPDEQRRVALVLEDSSQLDAATLAHAEKIVLCCRHQGDVLGPRIALQTALGQHQVVQRLVDGAPDHLKPRALSIYAELSQLIGWQLFNLGDYRGAQYYYEDACTAAHDAENEDLVIYVLCAMSHLATWQGKPRVGIDHAIAAQSWAEQAGNPRAQSYAADVAARAYAATNQADKCHAALDREYAALKAIQADEPAPSWWYFYDESFYWATVSGCALKLGQPDLALEAVTKSLGIFDPSNLHNYAFTLLFRGEAYIQHGELTEATRIIGDVASLTTVNTAQRIDQRIDEVRGLLAPWEKTRPVQELDERLAVYRSGRR</sequence>
<dbReference type="PROSITE" id="PS50943">
    <property type="entry name" value="HTH_CROC1"/>
    <property type="match status" value="1"/>
</dbReference>
<accession>A0A132MXH5</accession>
<reference evidence="3" key="1">
    <citation type="submission" date="2015-04" db="EMBL/GenBank/DDBJ databases">
        <title>Physiological reanalysis, assessment of diazotrophy, and genome sequences of multiple isolates of Streptomyces thermoautotrophicus.</title>
        <authorList>
            <person name="MacKellar D.C."/>
            <person name="Lieber L."/>
            <person name="Norman J."/>
            <person name="Bolger A."/>
            <person name="Tobin C."/>
            <person name="Murray J.W."/>
            <person name="Chang R."/>
            <person name="Ford T."/>
            <person name="Nguyen P.Q."/>
            <person name="Woodward J."/>
            <person name="Permingeat H."/>
            <person name="Joshi N.S."/>
            <person name="Silver P.A."/>
            <person name="Usadel B."/>
            <person name="Rutherford A.W."/>
            <person name="Friesen M."/>
            <person name="Prell J."/>
        </authorList>
    </citation>
    <scope>NUCLEOTIDE SEQUENCE [LARGE SCALE GENOMIC DNA]</scope>
    <source>
        <strain evidence="3">H1</strain>
    </source>
</reference>
<dbReference type="InterPro" id="IPR001387">
    <property type="entry name" value="Cro/C1-type_HTH"/>
</dbReference>
<keyword evidence="3" id="KW-1185">Reference proteome</keyword>
<dbReference type="AlphaFoldDB" id="A0A132MXH5"/>
<evidence type="ECO:0000313" key="2">
    <source>
        <dbReference type="EMBL" id="KWX02436.1"/>
    </source>
</evidence>
<dbReference type="GO" id="GO:0003677">
    <property type="term" value="F:DNA binding"/>
    <property type="evidence" value="ECO:0007669"/>
    <property type="project" value="InterPro"/>
</dbReference>
<dbReference type="InterPro" id="IPR010982">
    <property type="entry name" value="Lambda_DNA-bd_dom_sf"/>
</dbReference>
<dbReference type="STRING" id="1469144.LI90_3479"/>
<dbReference type="Gene3D" id="1.25.40.10">
    <property type="entry name" value="Tetratricopeptide repeat domain"/>
    <property type="match status" value="1"/>
</dbReference>
<dbReference type="Proteomes" id="UP000070188">
    <property type="component" value="Unassembled WGS sequence"/>
</dbReference>
<dbReference type="InterPro" id="IPR011990">
    <property type="entry name" value="TPR-like_helical_dom_sf"/>
</dbReference>
<organism evidence="2 3">
    <name type="scientific">Carbonactinospora thermoautotrophica</name>
    <dbReference type="NCBI Taxonomy" id="1469144"/>
    <lineage>
        <taxon>Bacteria</taxon>
        <taxon>Bacillati</taxon>
        <taxon>Actinomycetota</taxon>
        <taxon>Actinomycetes</taxon>
        <taxon>Kitasatosporales</taxon>
        <taxon>Carbonactinosporaceae</taxon>
        <taxon>Carbonactinospora</taxon>
    </lineage>
</organism>
<dbReference type="SUPFAM" id="SSF48452">
    <property type="entry name" value="TPR-like"/>
    <property type="match status" value="1"/>
</dbReference>
<name>A0A132MXH5_9ACTN</name>